<dbReference type="FunFam" id="2.40.160.120:FF:000001">
    <property type="entry name" value="Oxysterol-binding protein"/>
    <property type="match status" value="1"/>
</dbReference>
<organism evidence="4 5">
    <name type="scientific">Batrachochytrium dendrobatidis (strain JAM81 / FGSC 10211)</name>
    <name type="common">Frog chytrid fungus</name>
    <dbReference type="NCBI Taxonomy" id="684364"/>
    <lineage>
        <taxon>Eukaryota</taxon>
        <taxon>Fungi</taxon>
        <taxon>Fungi incertae sedis</taxon>
        <taxon>Chytridiomycota</taxon>
        <taxon>Chytridiomycota incertae sedis</taxon>
        <taxon>Chytridiomycetes</taxon>
        <taxon>Rhizophydiales</taxon>
        <taxon>Rhizophydiales incertae sedis</taxon>
        <taxon>Batrachochytrium</taxon>
    </lineage>
</organism>
<dbReference type="GO" id="GO:0006897">
    <property type="term" value="P:endocytosis"/>
    <property type="evidence" value="ECO:0000318"/>
    <property type="project" value="GO_Central"/>
</dbReference>
<dbReference type="GO" id="GO:0035621">
    <property type="term" value="P:ER to Golgi ceramide transport"/>
    <property type="evidence" value="ECO:0000318"/>
    <property type="project" value="GO_Central"/>
</dbReference>
<dbReference type="GeneID" id="18240074"/>
<dbReference type="SUPFAM" id="SSF144000">
    <property type="entry name" value="Oxysterol-binding protein-like"/>
    <property type="match status" value="1"/>
</dbReference>
<dbReference type="GO" id="GO:0006887">
    <property type="term" value="P:exocytosis"/>
    <property type="evidence" value="ECO:0000318"/>
    <property type="project" value="GO_Central"/>
</dbReference>
<evidence type="ECO:0000256" key="2">
    <source>
        <dbReference type="RuleBase" id="RU003844"/>
    </source>
</evidence>
<dbReference type="InterPro" id="IPR018494">
    <property type="entry name" value="Oxysterol-bd_CS"/>
</dbReference>
<gene>
    <name evidence="4" type="ORF">BATDEDRAFT_3220</name>
</gene>
<evidence type="ECO:0008006" key="6">
    <source>
        <dbReference type="Google" id="ProtNLM"/>
    </source>
</evidence>
<dbReference type="PANTHER" id="PTHR10972:SF203">
    <property type="entry name" value="OXYSTEROL-BINDING PROTEIN HOMOLOG 3"/>
    <property type="match status" value="1"/>
</dbReference>
<dbReference type="GO" id="GO:0030011">
    <property type="term" value="P:maintenance of cell polarity"/>
    <property type="evidence" value="ECO:0000318"/>
    <property type="project" value="GO_Central"/>
</dbReference>
<dbReference type="InParanoid" id="F4NY19"/>
<accession>F4NY19</accession>
<reference evidence="4 5" key="1">
    <citation type="submission" date="2009-12" db="EMBL/GenBank/DDBJ databases">
        <title>The draft genome of Batrachochytrium dendrobatidis.</title>
        <authorList>
            <consortium name="US DOE Joint Genome Institute (JGI-PGF)"/>
            <person name="Kuo A."/>
            <person name="Salamov A."/>
            <person name="Schmutz J."/>
            <person name="Lucas S."/>
            <person name="Pitluck S."/>
            <person name="Rosenblum E."/>
            <person name="Stajich J."/>
            <person name="Eisen M."/>
            <person name="Grigoriev I.V."/>
        </authorList>
    </citation>
    <scope>NUCLEOTIDE SEQUENCE [LARGE SCALE GENOMIC DNA]</scope>
    <source>
        <strain evidence="5">JAM81 / FGSC 10211</strain>
    </source>
</reference>
<dbReference type="EMBL" id="GL882881">
    <property type="protein sequence ID" value="EGF81937.1"/>
    <property type="molecule type" value="Genomic_DNA"/>
</dbReference>
<feature type="non-terminal residue" evidence="4">
    <location>
        <position position="1"/>
    </location>
</feature>
<dbReference type="InterPro" id="IPR037239">
    <property type="entry name" value="OSBP_sf"/>
</dbReference>
<evidence type="ECO:0000256" key="3">
    <source>
        <dbReference type="SAM" id="MobiDB-lite"/>
    </source>
</evidence>
<dbReference type="OrthoDB" id="1854502at2759"/>
<feature type="region of interest" description="Disordered" evidence="3">
    <location>
        <begin position="310"/>
        <end position="347"/>
    </location>
</feature>
<dbReference type="Gene3D" id="2.40.160.120">
    <property type="match status" value="1"/>
</dbReference>
<evidence type="ECO:0000313" key="5">
    <source>
        <dbReference type="Proteomes" id="UP000007241"/>
    </source>
</evidence>
<protein>
    <recommendedName>
        <fullName evidence="6">Oxysterol-binding protein</fullName>
    </recommendedName>
</protein>
<dbReference type="GO" id="GO:0032934">
    <property type="term" value="F:sterol binding"/>
    <property type="evidence" value="ECO:0000318"/>
    <property type="project" value="GO_Central"/>
</dbReference>
<proteinExistence type="inferred from homology"/>
<dbReference type="PROSITE" id="PS01013">
    <property type="entry name" value="OSBP"/>
    <property type="match status" value="1"/>
</dbReference>
<sequence length="372" mass="42667">IKRRVKLPAPACSMQNVSILSILRNNVGKDLSTVTMPIVLNEPISLLQKLCEELEYSDLLDTAAHTTDPVDRLCYIAGFVVSGYSSTVYRAARKPFNPLLGETFEFIRPDKGFKFVSEKVSHHPPVMACYAESKNYRIFQDSLLKTKFWGKSMELNNTGTVHLEFPALNEEYVWSKVTTSMRNLFAPSRYLEHHGIMKISSLTTGYCCELTFKESGYFTSANNEVVGAVFNPRGQKVISLCGKWDHSFNKFLDSAPDKLQVIWRASPFPSDQADNYGFTQFAVELNEITPDIVNMLPSTDVRYRPDQRMYEEGKAEQAEEEKLRLEQKQRETRKAMEASGKQWTPQWFELQPDEHSEGGRAWRYKGGYFEQR</sequence>
<evidence type="ECO:0000313" key="4">
    <source>
        <dbReference type="EMBL" id="EGF81937.1"/>
    </source>
</evidence>
<dbReference type="OMA" id="MSEPLQY"/>
<dbReference type="GO" id="GO:0097038">
    <property type="term" value="C:perinuclear endoplasmic reticulum"/>
    <property type="evidence" value="ECO:0000318"/>
    <property type="project" value="GO_Central"/>
</dbReference>
<comment type="similarity">
    <text evidence="1 2">Belongs to the OSBP family.</text>
</comment>
<dbReference type="Proteomes" id="UP000007241">
    <property type="component" value="Unassembled WGS sequence"/>
</dbReference>
<dbReference type="HOGENOM" id="CLU_007105_6_0_1"/>
<dbReference type="AlphaFoldDB" id="F4NY19"/>
<feature type="non-terminal residue" evidence="4">
    <location>
        <position position="372"/>
    </location>
</feature>
<name>F4NY19_BATDJ</name>
<dbReference type="GO" id="GO:0032541">
    <property type="term" value="C:cortical endoplasmic reticulum"/>
    <property type="evidence" value="ECO:0000318"/>
    <property type="project" value="GO_Central"/>
</dbReference>
<dbReference type="STRING" id="684364.F4NY19"/>
<feature type="compositionally biased region" description="Basic and acidic residues" evidence="3">
    <location>
        <begin position="310"/>
        <end position="336"/>
    </location>
</feature>
<dbReference type="InterPro" id="IPR000648">
    <property type="entry name" value="Oxysterol-bd"/>
</dbReference>
<dbReference type="GO" id="GO:0120009">
    <property type="term" value="P:intermembrane lipid transfer"/>
    <property type="evidence" value="ECO:0007669"/>
    <property type="project" value="UniProtKB-ARBA"/>
</dbReference>
<dbReference type="GO" id="GO:0005886">
    <property type="term" value="C:plasma membrane"/>
    <property type="evidence" value="ECO:0000318"/>
    <property type="project" value="GO_Central"/>
</dbReference>
<dbReference type="GO" id="GO:0034727">
    <property type="term" value="P:piecemeal microautophagy of the nucleus"/>
    <property type="evidence" value="ECO:0000318"/>
    <property type="project" value="GO_Central"/>
</dbReference>
<dbReference type="PANTHER" id="PTHR10972">
    <property type="entry name" value="OXYSTEROL-BINDING PROTEIN-RELATED"/>
    <property type="match status" value="1"/>
</dbReference>
<dbReference type="RefSeq" id="XP_006677097.1">
    <property type="nucleotide sequence ID" value="XM_006677034.1"/>
</dbReference>
<dbReference type="Gene3D" id="3.30.70.3490">
    <property type="match status" value="1"/>
</dbReference>
<dbReference type="Pfam" id="PF01237">
    <property type="entry name" value="Oxysterol_BP"/>
    <property type="match status" value="1"/>
</dbReference>
<evidence type="ECO:0000256" key="1">
    <source>
        <dbReference type="ARBA" id="ARBA00008842"/>
    </source>
</evidence>
<keyword evidence="5" id="KW-1185">Reference proteome</keyword>
<dbReference type="GO" id="GO:0005829">
    <property type="term" value="C:cytosol"/>
    <property type="evidence" value="ECO:0000318"/>
    <property type="project" value="GO_Central"/>
</dbReference>